<feature type="coiled-coil region" evidence="1">
    <location>
        <begin position="260"/>
        <end position="287"/>
    </location>
</feature>
<proteinExistence type="predicted"/>
<name>A0A0G4H693_9ALVE</name>
<protein>
    <submittedName>
        <fullName evidence="3">Uncharacterized protein</fullName>
    </submittedName>
</protein>
<evidence type="ECO:0000313" key="3">
    <source>
        <dbReference type="EMBL" id="CEM39108.1"/>
    </source>
</evidence>
<accession>A0A0G4H693</accession>
<sequence>MFPGPFVDFLSAYLQSDAGLDEDLRAYMGSLLNTTALEKVLKLLNKKFQPVADKLTKLENDIGNIHKLLDGKADKQQLAPLRSDIDQQFLGFQKKVEEKMSRAKGFDDAITKINSNLTALEQRLDTFNATLDVQSRSLQDTSELLKEKASLGELQMVEAKFVKCAKKDDVTLAEANLQELRDWVADELQAFAKVEETAHALKTFENEMEKMIQRTQRDFHSVAEKHRDIAIQRIDELLLDKASKYDIVVANSRIDLCMSRERALADSQKLQERLDLFQRRVDQLVEQEEFRFQSYRAPDHADELGHLQALMAQKADKQELVDVSHAKANRQDTDTLKLLQDRVRRQLEYLAITCFGFAKISLSDPKPGDSKLLKQQQRAQVLSQAEHLWHWIVNDEMPPNAEMILPPQQHPAAGTERGGGQRKGGGGGLDTRSTNFAETGDAFRQTQGADKRLASRVRYICLTVCLSVLHSVRLLTRR</sequence>
<evidence type="ECO:0000256" key="1">
    <source>
        <dbReference type="SAM" id="Coils"/>
    </source>
</evidence>
<feature type="region of interest" description="Disordered" evidence="2">
    <location>
        <begin position="406"/>
        <end position="433"/>
    </location>
</feature>
<organism evidence="3">
    <name type="scientific">Chromera velia CCMP2878</name>
    <dbReference type="NCBI Taxonomy" id="1169474"/>
    <lineage>
        <taxon>Eukaryota</taxon>
        <taxon>Sar</taxon>
        <taxon>Alveolata</taxon>
        <taxon>Colpodellida</taxon>
        <taxon>Chromeraceae</taxon>
        <taxon>Chromera</taxon>
    </lineage>
</organism>
<feature type="compositionally biased region" description="Gly residues" evidence="2">
    <location>
        <begin position="416"/>
        <end position="429"/>
    </location>
</feature>
<keyword evidence="1" id="KW-0175">Coiled coil</keyword>
<gene>
    <name evidence="3" type="ORF">Cvel_24787</name>
</gene>
<dbReference type="AlphaFoldDB" id="A0A0G4H693"/>
<dbReference type="PhylomeDB" id="A0A0G4H693"/>
<dbReference type="VEuPathDB" id="CryptoDB:Cvel_24787"/>
<dbReference type="EMBL" id="CDMZ01001907">
    <property type="protein sequence ID" value="CEM39108.1"/>
    <property type="molecule type" value="Genomic_DNA"/>
</dbReference>
<reference evidence="3" key="1">
    <citation type="submission" date="2014-11" db="EMBL/GenBank/DDBJ databases">
        <authorList>
            <person name="Otto D Thomas"/>
            <person name="Naeem Raeece"/>
        </authorList>
    </citation>
    <scope>NUCLEOTIDE SEQUENCE</scope>
</reference>
<evidence type="ECO:0000256" key="2">
    <source>
        <dbReference type="SAM" id="MobiDB-lite"/>
    </source>
</evidence>